<dbReference type="GO" id="GO:0005802">
    <property type="term" value="C:trans-Golgi network"/>
    <property type="evidence" value="ECO:0000318"/>
    <property type="project" value="GO_Central"/>
</dbReference>
<evidence type="ECO:0000256" key="2">
    <source>
        <dbReference type="SAM" id="MobiDB-lite"/>
    </source>
</evidence>
<feature type="region of interest" description="Disordered" evidence="2">
    <location>
        <begin position="1"/>
        <end position="22"/>
    </location>
</feature>
<dbReference type="PANTHER" id="PTHR35072">
    <property type="entry name" value="COILED-COIL DOMAIN-CONTAINING PROTEIN 91"/>
    <property type="match status" value="1"/>
</dbReference>
<dbReference type="InParanoid" id="A7S599"/>
<dbReference type="PhylomeDB" id="A7S599"/>
<dbReference type="Proteomes" id="UP000001593">
    <property type="component" value="Unassembled WGS sequence"/>
</dbReference>
<accession>A7S599</accession>
<dbReference type="GO" id="GO:0090160">
    <property type="term" value="P:Golgi to lysosome transport"/>
    <property type="evidence" value="ECO:0000318"/>
    <property type="project" value="GO_Central"/>
</dbReference>
<dbReference type="InterPro" id="IPR034592">
    <property type="entry name" value="CCDC91"/>
</dbReference>
<dbReference type="KEGG" id="nve:5512798"/>
<evidence type="ECO:0000256" key="1">
    <source>
        <dbReference type="SAM" id="Coils"/>
    </source>
</evidence>
<feature type="compositionally biased region" description="Polar residues" evidence="2">
    <location>
        <begin position="8"/>
        <end position="19"/>
    </location>
</feature>
<reference evidence="3 4" key="1">
    <citation type="journal article" date="2007" name="Science">
        <title>Sea anemone genome reveals ancestral eumetazoan gene repertoire and genomic organization.</title>
        <authorList>
            <person name="Putnam N.H."/>
            <person name="Srivastava M."/>
            <person name="Hellsten U."/>
            <person name="Dirks B."/>
            <person name="Chapman J."/>
            <person name="Salamov A."/>
            <person name="Terry A."/>
            <person name="Shapiro H."/>
            <person name="Lindquist E."/>
            <person name="Kapitonov V.V."/>
            <person name="Jurka J."/>
            <person name="Genikhovich G."/>
            <person name="Grigoriev I.V."/>
            <person name="Lucas S.M."/>
            <person name="Steele R.E."/>
            <person name="Finnerty J.R."/>
            <person name="Technau U."/>
            <person name="Martindale M.Q."/>
            <person name="Rokhsar D.S."/>
        </authorList>
    </citation>
    <scope>NUCLEOTIDE SEQUENCE [LARGE SCALE GENOMIC DNA]</scope>
    <source>
        <strain evidence="4">CH2 X CH6</strain>
    </source>
</reference>
<sequence length="506" mass="57003">MTDGNWAAFQTPTKNQTRMGDTDDWADFGGFESAVPATNPQASTTSGLISWAAFPATSPAPPREMIPWVSPATQPVAPPIVSSTQDWGNQGSLTNQNTSQAILANPIALETGSSNQSSAMVANQSSQFPTVCLEEKFSTVAEPRLMAEPSSKAISSDVLELMAVQISPDNELLKEHKQEEESRKSLEKDISALQEKLSLADKERLRMSKEIELLDNKSSALEEESKSLQEQLEFQEMKYSQMQDEHAKQLQDLRQAGHDALAIIVEEYKELSRQAVLQQQKECQLEIKDLLESEREKLRDTLKNQEENTVKVVEEERVKSAESMRMTLEAEAAKHENNLKDALAGEKERSKQAIEKAVQESLADGKRNLEKTLVEERAKHAEAMKDLMESTERMLQERIQNALQEEREKNKKSIQTVVDSERAQGREAVEEAINTTRNKMTEYLHHKQEMDAQVRLRQFAAMDLFLEGTRAQLKNLMESTQTNDHKNDTAQEADGTETNQKNLRAM</sequence>
<dbReference type="EMBL" id="DS469582">
    <property type="protein sequence ID" value="EDO41086.1"/>
    <property type="molecule type" value="Genomic_DNA"/>
</dbReference>
<dbReference type="eggNOG" id="ENOG502QW5U">
    <property type="taxonomic scope" value="Eukaryota"/>
</dbReference>
<evidence type="ECO:0000313" key="3">
    <source>
        <dbReference type="EMBL" id="EDO41086.1"/>
    </source>
</evidence>
<dbReference type="AlphaFoldDB" id="A7S599"/>
<proteinExistence type="predicted"/>
<feature type="region of interest" description="Disordered" evidence="2">
    <location>
        <begin position="482"/>
        <end position="506"/>
    </location>
</feature>
<dbReference type="OrthoDB" id="5988420at2759"/>
<dbReference type="OMA" id="IQQSAHT"/>
<feature type="compositionally biased region" description="Polar residues" evidence="2">
    <location>
        <begin position="496"/>
        <end position="506"/>
    </location>
</feature>
<name>A7S599_NEMVE</name>
<dbReference type="PANTHER" id="PTHR35072:SF1">
    <property type="entry name" value="COILED-COIL DOMAIN-CONTAINING PROTEIN 91"/>
    <property type="match status" value="1"/>
</dbReference>
<dbReference type="GO" id="GO:0005829">
    <property type="term" value="C:cytosol"/>
    <property type="evidence" value="ECO:0007669"/>
    <property type="project" value="GOC"/>
</dbReference>
<dbReference type="HOGENOM" id="CLU_050535_1_0_1"/>
<gene>
    <name evidence="3" type="ORF">NEMVEDRAFT_v1g242957</name>
</gene>
<protein>
    <submittedName>
        <fullName evidence="3">Uncharacterized protein</fullName>
    </submittedName>
</protein>
<keyword evidence="1" id="KW-0175">Coiled coil</keyword>
<organism evidence="3 4">
    <name type="scientific">Nematostella vectensis</name>
    <name type="common">Starlet sea anemone</name>
    <dbReference type="NCBI Taxonomy" id="45351"/>
    <lineage>
        <taxon>Eukaryota</taxon>
        <taxon>Metazoa</taxon>
        <taxon>Cnidaria</taxon>
        <taxon>Anthozoa</taxon>
        <taxon>Hexacorallia</taxon>
        <taxon>Actiniaria</taxon>
        <taxon>Edwardsiidae</taxon>
        <taxon>Nematostella</taxon>
    </lineage>
</organism>
<feature type="coiled-coil region" evidence="1">
    <location>
        <begin position="288"/>
        <end position="412"/>
    </location>
</feature>
<feature type="coiled-coil region" evidence="1">
    <location>
        <begin position="169"/>
        <end position="245"/>
    </location>
</feature>
<keyword evidence="4" id="KW-1185">Reference proteome</keyword>
<dbReference type="STRING" id="45351.A7S599"/>
<evidence type="ECO:0000313" key="4">
    <source>
        <dbReference type="Proteomes" id="UP000001593"/>
    </source>
</evidence>